<reference evidence="1" key="1">
    <citation type="submission" date="2019-10" db="EMBL/GenBank/DDBJ databases">
        <authorList>
            <consortium name="DOE Joint Genome Institute"/>
            <person name="Kuo A."/>
            <person name="Miyauchi S."/>
            <person name="Kiss E."/>
            <person name="Drula E."/>
            <person name="Kohler A."/>
            <person name="Sanchez-Garcia M."/>
            <person name="Andreopoulos B."/>
            <person name="Barry K.W."/>
            <person name="Bonito G."/>
            <person name="Buee M."/>
            <person name="Carver A."/>
            <person name="Chen C."/>
            <person name="Cichocki N."/>
            <person name="Clum A."/>
            <person name="Culley D."/>
            <person name="Crous P.W."/>
            <person name="Fauchery L."/>
            <person name="Girlanda M."/>
            <person name="Hayes R."/>
            <person name="Keri Z."/>
            <person name="LaButti K."/>
            <person name="Lipzen A."/>
            <person name="Lombard V."/>
            <person name="Magnuson J."/>
            <person name="Maillard F."/>
            <person name="Morin E."/>
            <person name="Murat C."/>
            <person name="Nolan M."/>
            <person name="Ohm R."/>
            <person name="Pangilinan J."/>
            <person name="Pereira M."/>
            <person name="Perotto S."/>
            <person name="Peter M."/>
            <person name="Riley R."/>
            <person name="Sitrit Y."/>
            <person name="Stielow B."/>
            <person name="Szollosi G."/>
            <person name="Zifcakova L."/>
            <person name="Stursova M."/>
            <person name="Spatafora J.W."/>
            <person name="Tedersoo L."/>
            <person name="Vaario L.-M."/>
            <person name="Yamada A."/>
            <person name="Yan M."/>
            <person name="Wang P."/>
            <person name="Xu J."/>
            <person name="Bruns T."/>
            <person name="Baldrian P."/>
            <person name="Vilgalys R."/>
            <person name="Henrissat B."/>
            <person name="Grigoriev I.V."/>
            <person name="Hibbett D."/>
            <person name="Nagy L.G."/>
            <person name="Martin F.M."/>
        </authorList>
    </citation>
    <scope>NUCLEOTIDE SEQUENCE</scope>
    <source>
        <strain evidence="1">Prilba</strain>
    </source>
</reference>
<dbReference type="OrthoDB" id="10432891at2759"/>
<gene>
    <name evidence="1" type="ORF">DFH94DRAFT_844119</name>
</gene>
<sequence>MLLHVAAPSPLISVFLAPFAVYLPPARISVPSQLPFFSTKEHIMGQWSHPDCRAPYGSTSVILRLRLQKRLNGLCNQNMTTDNPSSVPVQPSHYNSTGQSTQPFGDLDHLPGIDSAGPYSAMNYVNILPPTRYTSSMGYNNPSHLATGPGIAPGPPLEQYAPATPLTCRQASDEAEPIRVPESNRVWVVTTGD</sequence>
<name>A0A9P5MY73_9AGAM</name>
<dbReference type="AlphaFoldDB" id="A0A9P5MY73"/>
<accession>A0A9P5MY73</accession>
<reference evidence="1" key="2">
    <citation type="journal article" date="2020" name="Nat. Commun.">
        <title>Large-scale genome sequencing of mycorrhizal fungi provides insights into the early evolution of symbiotic traits.</title>
        <authorList>
            <person name="Miyauchi S."/>
            <person name="Kiss E."/>
            <person name="Kuo A."/>
            <person name="Drula E."/>
            <person name="Kohler A."/>
            <person name="Sanchez-Garcia M."/>
            <person name="Morin E."/>
            <person name="Andreopoulos B."/>
            <person name="Barry K.W."/>
            <person name="Bonito G."/>
            <person name="Buee M."/>
            <person name="Carver A."/>
            <person name="Chen C."/>
            <person name="Cichocki N."/>
            <person name="Clum A."/>
            <person name="Culley D."/>
            <person name="Crous P.W."/>
            <person name="Fauchery L."/>
            <person name="Girlanda M."/>
            <person name="Hayes R.D."/>
            <person name="Keri Z."/>
            <person name="LaButti K."/>
            <person name="Lipzen A."/>
            <person name="Lombard V."/>
            <person name="Magnuson J."/>
            <person name="Maillard F."/>
            <person name="Murat C."/>
            <person name="Nolan M."/>
            <person name="Ohm R.A."/>
            <person name="Pangilinan J."/>
            <person name="Pereira M.F."/>
            <person name="Perotto S."/>
            <person name="Peter M."/>
            <person name="Pfister S."/>
            <person name="Riley R."/>
            <person name="Sitrit Y."/>
            <person name="Stielow J.B."/>
            <person name="Szollosi G."/>
            <person name="Zifcakova L."/>
            <person name="Stursova M."/>
            <person name="Spatafora J.W."/>
            <person name="Tedersoo L."/>
            <person name="Vaario L.M."/>
            <person name="Yamada A."/>
            <person name="Yan M."/>
            <person name="Wang P."/>
            <person name="Xu J."/>
            <person name="Bruns T."/>
            <person name="Baldrian P."/>
            <person name="Vilgalys R."/>
            <person name="Dunand C."/>
            <person name="Henrissat B."/>
            <person name="Grigoriev I.V."/>
            <person name="Hibbett D."/>
            <person name="Nagy L.G."/>
            <person name="Martin F.M."/>
        </authorList>
    </citation>
    <scope>NUCLEOTIDE SEQUENCE</scope>
    <source>
        <strain evidence="1">Prilba</strain>
    </source>
</reference>
<proteinExistence type="predicted"/>
<dbReference type="EMBL" id="WHVB01000006">
    <property type="protein sequence ID" value="KAF8481725.1"/>
    <property type="molecule type" value="Genomic_DNA"/>
</dbReference>
<dbReference type="Proteomes" id="UP000759537">
    <property type="component" value="Unassembled WGS sequence"/>
</dbReference>
<evidence type="ECO:0000313" key="1">
    <source>
        <dbReference type="EMBL" id="KAF8481725.1"/>
    </source>
</evidence>
<evidence type="ECO:0000313" key="2">
    <source>
        <dbReference type="Proteomes" id="UP000759537"/>
    </source>
</evidence>
<protein>
    <submittedName>
        <fullName evidence="1">Uncharacterized protein</fullName>
    </submittedName>
</protein>
<comment type="caution">
    <text evidence="1">The sequence shown here is derived from an EMBL/GenBank/DDBJ whole genome shotgun (WGS) entry which is preliminary data.</text>
</comment>
<organism evidence="1 2">
    <name type="scientific">Russula ochroleuca</name>
    <dbReference type="NCBI Taxonomy" id="152965"/>
    <lineage>
        <taxon>Eukaryota</taxon>
        <taxon>Fungi</taxon>
        <taxon>Dikarya</taxon>
        <taxon>Basidiomycota</taxon>
        <taxon>Agaricomycotina</taxon>
        <taxon>Agaricomycetes</taxon>
        <taxon>Russulales</taxon>
        <taxon>Russulaceae</taxon>
        <taxon>Russula</taxon>
    </lineage>
</organism>
<keyword evidence="2" id="KW-1185">Reference proteome</keyword>